<evidence type="ECO:0000256" key="1">
    <source>
        <dbReference type="ARBA" id="ARBA00001947"/>
    </source>
</evidence>
<name>A0A1G9EY63_9BACL</name>
<dbReference type="STRING" id="576118.SAMN05216216_11048"/>
<protein>
    <submittedName>
        <fullName evidence="6">Glyoxylase, beta-lactamase superfamily II</fullName>
    </submittedName>
</protein>
<dbReference type="PANTHER" id="PTHR46233:SF3">
    <property type="entry name" value="HYDROXYACYLGLUTATHIONE HYDROLASE GLOC"/>
    <property type="match status" value="1"/>
</dbReference>
<evidence type="ECO:0000256" key="3">
    <source>
        <dbReference type="ARBA" id="ARBA00022801"/>
    </source>
</evidence>
<dbReference type="InterPro" id="IPR001279">
    <property type="entry name" value="Metallo-B-lactamas"/>
</dbReference>
<evidence type="ECO:0000256" key="2">
    <source>
        <dbReference type="ARBA" id="ARBA00022723"/>
    </source>
</evidence>
<dbReference type="OrthoDB" id="9802248at2"/>
<keyword evidence="4" id="KW-0862">Zinc</keyword>
<proteinExistence type="predicted"/>
<dbReference type="EMBL" id="FNFY01000010">
    <property type="protein sequence ID" value="SDK81051.1"/>
    <property type="molecule type" value="Genomic_DNA"/>
</dbReference>
<reference evidence="7" key="1">
    <citation type="submission" date="2016-10" db="EMBL/GenBank/DDBJ databases">
        <authorList>
            <person name="Varghese N."/>
            <person name="Submissions S."/>
        </authorList>
    </citation>
    <scope>NUCLEOTIDE SEQUENCE [LARGE SCALE GENOMIC DNA]</scope>
    <source>
        <strain evidence="7">CGMCC 1.8895</strain>
    </source>
</reference>
<dbReference type="InterPro" id="IPR051453">
    <property type="entry name" value="MBL_Glyoxalase_II"/>
</dbReference>
<dbReference type="RefSeq" id="WP_092986062.1">
    <property type="nucleotide sequence ID" value="NZ_FNFY01000010.1"/>
</dbReference>
<gene>
    <name evidence="6" type="ORF">SAMN05216216_11048</name>
</gene>
<dbReference type="AlphaFoldDB" id="A0A1G9EY63"/>
<keyword evidence="7" id="KW-1185">Reference proteome</keyword>
<dbReference type="Gene3D" id="3.60.15.10">
    <property type="entry name" value="Ribonuclease Z/Hydroxyacylglutathione hydrolase-like"/>
    <property type="match status" value="1"/>
</dbReference>
<accession>A0A1G9EY63</accession>
<dbReference type="SUPFAM" id="SSF56281">
    <property type="entry name" value="Metallo-hydrolase/oxidoreductase"/>
    <property type="match status" value="1"/>
</dbReference>
<feature type="domain" description="Metallo-beta-lactamase" evidence="5">
    <location>
        <begin position="12"/>
        <end position="192"/>
    </location>
</feature>
<dbReference type="GO" id="GO:0016787">
    <property type="term" value="F:hydrolase activity"/>
    <property type="evidence" value="ECO:0007669"/>
    <property type="project" value="UniProtKB-KW"/>
</dbReference>
<evidence type="ECO:0000256" key="4">
    <source>
        <dbReference type="ARBA" id="ARBA00022833"/>
    </source>
</evidence>
<organism evidence="6 7">
    <name type="scientific">Lacicoccus qingdaonensis</name>
    <dbReference type="NCBI Taxonomy" id="576118"/>
    <lineage>
        <taxon>Bacteria</taxon>
        <taxon>Bacillati</taxon>
        <taxon>Bacillota</taxon>
        <taxon>Bacilli</taxon>
        <taxon>Bacillales</taxon>
        <taxon>Salinicoccaceae</taxon>
        <taxon>Lacicoccus</taxon>
    </lineage>
</organism>
<sequence length="209" mass="23228">MNVKTLSLGQLGTNCYVISNGEEVLIVDPAAEAEVIFEAVEEINLPVTGILLTHAHYDHIGALDEVQQKYDTDVYMASEEKEWIGDPNLNMSIKRVSMGIEPIESDIEPVILQEGDYSINSFNFEIFHTPGHSPGSLSFYFKEEQKIFSGDVLFNGGVGRTDLLEGSFDVLMKSIKNKLFQLDDGTAVYPGHGNSTSIEKEKQTNPYIF</sequence>
<dbReference type="SMART" id="SM00849">
    <property type="entry name" value="Lactamase_B"/>
    <property type="match status" value="1"/>
</dbReference>
<dbReference type="PANTHER" id="PTHR46233">
    <property type="entry name" value="HYDROXYACYLGLUTATHIONE HYDROLASE GLOC"/>
    <property type="match status" value="1"/>
</dbReference>
<dbReference type="InterPro" id="IPR036866">
    <property type="entry name" value="RibonucZ/Hydroxyglut_hydro"/>
</dbReference>
<evidence type="ECO:0000313" key="7">
    <source>
        <dbReference type="Proteomes" id="UP000199008"/>
    </source>
</evidence>
<dbReference type="Proteomes" id="UP000199008">
    <property type="component" value="Unassembled WGS sequence"/>
</dbReference>
<evidence type="ECO:0000313" key="6">
    <source>
        <dbReference type="EMBL" id="SDK81051.1"/>
    </source>
</evidence>
<dbReference type="GO" id="GO:0046872">
    <property type="term" value="F:metal ion binding"/>
    <property type="evidence" value="ECO:0007669"/>
    <property type="project" value="UniProtKB-KW"/>
</dbReference>
<keyword evidence="2" id="KW-0479">Metal-binding</keyword>
<comment type="cofactor">
    <cofactor evidence="1">
        <name>Zn(2+)</name>
        <dbReference type="ChEBI" id="CHEBI:29105"/>
    </cofactor>
</comment>
<dbReference type="Pfam" id="PF00753">
    <property type="entry name" value="Lactamase_B"/>
    <property type="match status" value="1"/>
</dbReference>
<evidence type="ECO:0000259" key="5">
    <source>
        <dbReference type="SMART" id="SM00849"/>
    </source>
</evidence>
<dbReference type="CDD" id="cd06262">
    <property type="entry name" value="metallo-hydrolase-like_MBL-fold"/>
    <property type="match status" value="1"/>
</dbReference>
<keyword evidence="3" id="KW-0378">Hydrolase</keyword>